<dbReference type="SUPFAM" id="SSF55729">
    <property type="entry name" value="Acyl-CoA N-acyltransferases (Nat)"/>
    <property type="match status" value="1"/>
</dbReference>
<evidence type="ECO:0000313" key="5">
    <source>
        <dbReference type="Proteomes" id="UP000597507"/>
    </source>
</evidence>
<keyword evidence="2" id="KW-0012">Acyltransferase</keyword>
<dbReference type="Gene3D" id="3.40.630.30">
    <property type="match status" value="1"/>
</dbReference>
<dbReference type="EMBL" id="BMKS01000002">
    <property type="protein sequence ID" value="GGG21238.1"/>
    <property type="molecule type" value="Genomic_DNA"/>
</dbReference>
<protein>
    <submittedName>
        <fullName evidence="4">N-acetyltransferase GCN5</fullName>
    </submittedName>
</protein>
<dbReference type="PANTHER" id="PTHR43877:SF1">
    <property type="entry name" value="ACETYLTRANSFERASE"/>
    <property type="match status" value="1"/>
</dbReference>
<gene>
    <name evidence="4" type="ORF">GCM10010964_06810</name>
</gene>
<dbReference type="PROSITE" id="PS51186">
    <property type="entry name" value="GNAT"/>
    <property type="match status" value="1"/>
</dbReference>
<dbReference type="AlphaFoldDB" id="A0A8J3EA24"/>
<dbReference type="CDD" id="cd04301">
    <property type="entry name" value="NAT_SF"/>
    <property type="match status" value="1"/>
</dbReference>
<feature type="domain" description="N-acetyltransferase" evidence="3">
    <location>
        <begin position="9"/>
        <end position="156"/>
    </location>
</feature>
<dbReference type="InterPro" id="IPR006464">
    <property type="entry name" value="AcTrfase_RimI/Ard1"/>
</dbReference>
<keyword evidence="1" id="KW-0808">Transferase</keyword>
<dbReference type="Pfam" id="PF00583">
    <property type="entry name" value="Acetyltransf_1"/>
    <property type="match status" value="1"/>
</dbReference>
<dbReference type="InterPro" id="IPR000182">
    <property type="entry name" value="GNAT_dom"/>
</dbReference>
<dbReference type="RefSeq" id="WP_308421466.1">
    <property type="nucleotide sequence ID" value="NZ_BMKS01000002.1"/>
</dbReference>
<comment type="caution">
    <text evidence="4">The sequence shown here is derived from an EMBL/GenBank/DDBJ whole genome shotgun (WGS) entry which is preliminary data.</text>
</comment>
<evidence type="ECO:0000259" key="3">
    <source>
        <dbReference type="PROSITE" id="PS51186"/>
    </source>
</evidence>
<keyword evidence="5" id="KW-1185">Reference proteome</keyword>
<dbReference type="InterPro" id="IPR050832">
    <property type="entry name" value="Bact_Acetyltransf"/>
</dbReference>
<reference evidence="4 5" key="1">
    <citation type="journal article" date="2014" name="Int. J. Syst. Evol. Microbiol.">
        <title>Complete genome sequence of Corynebacterium casei LMG S-19264T (=DSM 44701T), isolated from a smear-ripened cheese.</title>
        <authorList>
            <consortium name="US DOE Joint Genome Institute (JGI-PGF)"/>
            <person name="Walter F."/>
            <person name="Albersmeier A."/>
            <person name="Kalinowski J."/>
            <person name="Ruckert C."/>
        </authorList>
    </citation>
    <scope>NUCLEOTIDE SEQUENCE [LARGE SCALE GENOMIC DNA]</scope>
    <source>
        <strain evidence="4 5">CGMCC 1.16330</strain>
    </source>
</reference>
<evidence type="ECO:0000313" key="4">
    <source>
        <dbReference type="EMBL" id="GGG21238.1"/>
    </source>
</evidence>
<dbReference type="InterPro" id="IPR016181">
    <property type="entry name" value="Acyl_CoA_acyltransferase"/>
</dbReference>
<evidence type="ECO:0000256" key="1">
    <source>
        <dbReference type="ARBA" id="ARBA00022679"/>
    </source>
</evidence>
<dbReference type="NCBIfam" id="TIGR01575">
    <property type="entry name" value="rimI"/>
    <property type="match status" value="1"/>
</dbReference>
<dbReference type="PANTHER" id="PTHR43877">
    <property type="entry name" value="AMINOALKYLPHOSPHONATE N-ACETYLTRANSFERASE-RELATED-RELATED"/>
    <property type="match status" value="1"/>
</dbReference>
<evidence type="ECO:0000256" key="2">
    <source>
        <dbReference type="ARBA" id="ARBA00023315"/>
    </source>
</evidence>
<proteinExistence type="predicted"/>
<organism evidence="4 5">
    <name type="scientific">Caldovatus sediminis</name>
    <dbReference type="NCBI Taxonomy" id="2041189"/>
    <lineage>
        <taxon>Bacteria</taxon>
        <taxon>Pseudomonadati</taxon>
        <taxon>Pseudomonadota</taxon>
        <taxon>Alphaproteobacteria</taxon>
        <taxon>Acetobacterales</taxon>
        <taxon>Roseomonadaceae</taxon>
        <taxon>Caldovatus</taxon>
    </lineage>
</organism>
<dbReference type="GO" id="GO:0008080">
    <property type="term" value="F:N-acetyltransferase activity"/>
    <property type="evidence" value="ECO:0007669"/>
    <property type="project" value="InterPro"/>
</dbReference>
<accession>A0A8J3EA24</accession>
<sequence>MISRTSGPVAVMPAGAGSAPLLAELHRLAFPAGEAWGPEAIAVMLALPGSFALCAAADGGADPAGFVLVRVVAEEAEILTLAVPPERRRQGIGAALLRGAIGEAAARGARTLFLEVSEANRAARALYAAAGFAGRGRRRRYYADGSDALVLALSLPSCGSAAG</sequence>
<name>A0A8J3EA24_9PROT</name>
<dbReference type="Proteomes" id="UP000597507">
    <property type="component" value="Unassembled WGS sequence"/>
</dbReference>